<dbReference type="OrthoDB" id="10267474at2759"/>
<evidence type="ECO:0000313" key="3">
    <source>
        <dbReference type="Proteomes" id="UP000785679"/>
    </source>
</evidence>
<dbReference type="CDD" id="cd23157">
    <property type="entry name" value="Prefoldin_5"/>
    <property type="match status" value="1"/>
</dbReference>
<evidence type="ECO:0000256" key="1">
    <source>
        <dbReference type="ARBA" id="ARBA00010048"/>
    </source>
</evidence>
<dbReference type="Gene3D" id="1.10.287.370">
    <property type="match status" value="1"/>
</dbReference>
<dbReference type="GO" id="GO:1990113">
    <property type="term" value="P:RNA polymerase I assembly"/>
    <property type="evidence" value="ECO:0007669"/>
    <property type="project" value="TreeGrafter"/>
</dbReference>
<proteinExistence type="inferred from homology"/>
<dbReference type="InterPro" id="IPR009053">
    <property type="entry name" value="Prefoldin"/>
</dbReference>
<dbReference type="GO" id="GO:0051082">
    <property type="term" value="F:unfolded protein binding"/>
    <property type="evidence" value="ECO:0007669"/>
    <property type="project" value="InterPro"/>
</dbReference>
<protein>
    <recommendedName>
        <fullName evidence="4">Prefoldin subunit 5</fullName>
    </recommendedName>
</protein>
<dbReference type="NCBIfam" id="TIGR00293">
    <property type="entry name" value="prefoldin subunit alpha"/>
    <property type="match status" value="1"/>
</dbReference>
<dbReference type="EMBL" id="RRYP01007322">
    <property type="protein sequence ID" value="TNV80579.1"/>
    <property type="molecule type" value="Genomic_DNA"/>
</dbReference>
<dbReference type="SUPFAM" id="SSF46579">
    <property type="entry name" value="Prefoldin"/>
    <property type="match status" value="1"/>
</dbReference>
<comment type="caution">
    <text evidence="2">The sequence shown here is derived from an EMBL/GenBank/DDBJ whole genome shotgun (WGS) entry which is preliminary data.</text>
</comment>
<keyword evidence="3" id="KW-1185">Reference proteome</keyword>
<dbReference type="GO" id="GO:0005737">
    <property type="term" value="C:cytoplasm"/>
    <property type="evidence" value="ECO:0007669"/>
    <property type="project" value="TreeGrafter"/>
</dbReference>
<dbReference type="PANTHER" id="PTHR12674">
    <property type="entry name" value="PREFOLDIN SUBUNIT 5"/>
    <property type="match status" value="1"/>
</dbReference>
<dbReference type="InterPro" id="IPR011599">
    <property type="entry name" value="PFD_alpha_archaea"/>
</dbReference>
<name>A0A8J8NTS7_HALGN</name>
<evidence type="ECO:0008006" key="4">
    <source>
        <dbReference type="Google" id="ProtNLM"/>
    </source>
</evidence>
<comment type="similarity">
    <text evidence="1">Belongs to the prefoldin subunit alpha family.</text>
</comment>
<dbReference type="AlphaFoldDB" id="A0A8J8NTS7"/>
<dbReference type="GO" id="GO:1990115">
    <property type="term" value="P:RNA polymerase III assembly"/>
    <property type="evidence" value="ECO:0007669"/>
    <property type="project" value="TreeGrafter"/>
</dbReference>
<organism evidence="2 3">
    <name type="scientific">Halteria grandinella</name>
    <dbReference type="NCBI Taxonomy" id="5974"/>
    <lineage>
        <taxon>Eukaryota</taxon>
        <taxon>Sar</taxon>
        <taxon>Alveolata</taxon>
        <taxon>Ciliophora</taxon>
        <taxon>Intramacronucleata</taxon>
        <taxon>Spirotrichea</taxon>
        <taxon>Stichotrichia</taxon>
        <taxon>Sporadotrichida</taxon>
        <taxon>Halteriidae</taxon>
        <taxon>Halteria</taxon>
    </lineage>
</organism>
<dbReference type="GO" id="GO:0006457">
    <property type="term" value="P:protein folding"/>
    <property type="evidence" value="ECO:0007669"/>
    <property type="project" value="InterPro"/>
</dbReference>
<dbReference type="Proteomes" id="UP000785679">
    <property type="component" value="Unassembled WGS sequence"/>
</dbReference>
<evidence type="ECO:0000313" key="2">
    <source>
        <dbReference type="EMBL" id="TNV80579.1"/>
    </source>
</evidence>
<dbReference type="InterPro" id="IPR004127">
    <property type="entry name" value="Prefoldin_subunit_alpha"/>
</dbReference>
<accession>A0A8J8NTS7</accession>
<dbReference type="Pfam" id="PF02996">
    <property type="entry name" value="Prefoldin"/>
    <property type="match status" value="1"/>
</dbReference>
<dbReference type="GO" id="GO:0016272">
    <property type="term" value="C:prefoldin complex"/>
    <property type="evidence" value="ECO:0007669"/>
    <property type="project" value="InterPro"/>
</dbReference>
<dbReference type="PANTHER" id="PTHR12674:SF2">
    <property type="entry name" value="PREFOLDIN SUBUNIT 5"/>
    <property type="match status" value="1"/>
</dbReference>
<sequence>MSGSSKASGQMADVDITKVTPQQLQQLAKSIEQEIEVLTQSYSQLVSAVNKFHDSKLVLNYVKERSHGKEIMVPLTSSLYVPGVMEDNNKVMLEVGAGYFLEENIDKAREYCERKSKTLQDNATKVGEIIQVKKVQHSKIEDEYKKRLATLQLQQPAK</sequence>
<gene>
    <name evidence="2" type="ORF">FGO68_gene2987</name>
</gene>
<dbReference type="GO" id="GO:1990114">
    <property type="term" value="P:RNA polymerase II core complex assembly"/>
    <property type="evidence" value="ECO:0007669"/>
    <property type="project" value="TreeGrafter"/>
</dbReference>
<reference evidence="2" key="1">
    <citation type="submission" date="2019-06" db="EMBL/GenBank/DDBJ databases">
        <authorList>
            <person name="Zheng W."/>
        </authorList>
    </citation>
    <scope>NUCLEOTIDE SEQUENCE</scope>
    <source>
        <strain evidence="2">QDHG01</strain>
    </source>
</reference>